<feature type="compositionally biased region" description="Low complexity" evidence="2">
    <location>
        <begin position="32"/>
        <end position="45"/>
    </location>
</feature>
<gene>
    <name evidence="3" type="ORF">ALECFALPRED_001243</name>
</gene>
<sequence>MSQWNRLCSGPKRKSDFTDPERPGSYHFPLPQQSHTSQSSEASTSPHGSQEGQIPKALGQLASLTVQNGISFDVVGTRINASFHASSSKTRLLTPPPTSSGTFTLPPIALSSPRPTSCALYSGNLPHRLGTDYPTTHTPTHENIDLASAYAQAQLYIADLDTRVQASRAENGKLAKERKRLRGKIELLETQLETLEQSKQQTQEHTTAKDAQYLRIVELSTRLQIQCAEESQARRVEQHEWYFEKKSMQSVIDSLENAMKGLRKAYARHAKSPNLMSSPIDNYLDIIEGSTDSVAESSSHELIAEIEALRRTNAKMKDALIGVRGDNAHLAEYIEKLGSVEKNIQIRLQKVENARDTMDVFDEEEATAKE</sequence>
<protein>
    <submittedName>
        <fullName evidence="3">Uncharacterized protein</fullName>
    </submittedName>
</protein>
<keyword evidence="1" id="KW-0175">Coiled coil</keyword>
<dbReference type="Proteomes" id="UP000664203">
    <property type="component" value="Unassembled WGS sequence"/>
</dbReference>
<dbReference type="EMBL" id="CAJPDR010000127">
    <property type="protein sequence ID" value="CAF9919633.1"/>
    <property type="molecule type" value="Genomic_DNA"/>
</dbReference>
<name>A0A8H3FCR2_9LECA</name>
<comment type="caution">
    <text evidence="3">The sequence shown here is derived from an EMBL/GenBank/DDBJ whole genome shotgun (WGS) entry which is preliminary data.</text>
</comment>
<proteinExistence type="predicted"/>
<reference evidence="3" key="1">
    <citation type="submission" date="2021-03" db="EMBL/GenBank/DDBJ databases">
        <authorList>
            <person name="Tagirdzhanova G."/>
        </authorList>
    </citation>
    <scope>NUCLEOTIDE SEQUENCE</scope>
</reference>
<evidence type="ECO:0000313" key="4">
    <source>
        <dbReference type="Proteomes" id="UP000664203"/>
    </source>
</evidence>
<feature type="coiled-coil region" evidence="1">
    <location>
        <begin position="171"/>
        <end position="205"/>
    </location>
</feature>
<accession>A0A8H3FCR2</accession>
<evidence type="ECO:0000313" key="3">
    <source>
        <dbReference type="EMBL" id="CAF9919633.1"/>
    </source>
</evidence>
<keyword evidence="4" id="KW-1185">Reference proteome</keyword>
<dbReference type="OrthoDB" id="5427204at2759"/>
<dbReference type="AlphaFoldDB" id="A0A8H3FCR2"/>
<feature type="compositionally biased region" description="Basic and acidic residues" evidence="2">
    <location>
        <begin position="13"/>
        <end position="24"/>
    </location>
</feature>
<feature type="coiled-coil region" evidence="1">
    <location>
        <begin position="245"/>
        <end position="272"/>
    </location>
</feature>
<organism evidence="3 4">
    <name type="scientific">Alectoria fallacina</name>
    <dbReference type="NCBI Taxonomy" id="1903189"/>
    <lineage>
        <taxon>Eukaryota</taxon>
        <taxon>Fungi</taxon>
        <taxon>Dikarya</taxon>
        <taxon>Ascomycota</taxon>
        <taxon>Pezizomycotina</taxon>
        <taxon>Lecanoromycetes</taxon>
        <taxon>OSLEUM clade</taxon>
        <taxon>Lecanoromycetidae</taxon>
        <taxon>Lecanorales</taxon>
        <taxon>Lecanorineae</taxon>
        <taxon>Parmeliaceae</taxon>
        <taxon>Alectoria</taxon>
    </lineage>
</organism>
<feature type="region of interest" description="Disordered" evidence="2">
    <location>
        <begin position="1"/>
        <end position="53"/>
    </location>
</feature>
<evidence type="ECO:0000256" key="1">
    <source>
        <dbReference type="SAM" id="Coils"/>
    </source>
</evidence>
<evidence type="ECO:0000256" key="2">
    <source>
        <dbReference type="SAM" id="MobiDB-lite"/>
    </source>
</evidence>